<evidence type="ECO:0000256" key="1">
    <source>
        <dbReference type="ARBA" id="ARBA00008136"/>
    </source>
</evidence>
<dbReference type="Proteomes" id="UP001595530">
    <property type="component" value="Unassembled WGS sequence"/>
</dbReference>
<dbReference type="Pfam" id="PF02586">
    <property type="entry name" value="SRAP"/>
    <property type="match status" value="1"/>
</dbReference>
<keyword evidence="5" id="KW-0190">Covalent protein-DNA linkage</keyword>
<keyword evidence="7" id="KW-0456">Lyase</keyword>
<evidence type="ECO:0000256" key="4">
    <source>
        <dbReference type="ARBA" id="ARBA00022801"/>
    </source>
</evidence>
<keyword evidence="6" id="KW-0238">DNA-binding</keyword>
<dbReference type="PANTHER" id="PTHR13604:SF0">
    <property type="entry name" value="ABASIC SITE PROCESSING PROTEIN HMCES"/>
    <property type="match status" value="1"/>
</dbReference>
<dbReference type="EMBL" id="JBHRTP010000028">
    <property type="protein sequence ID" value="MFC3108343.1"/>
    <property type="molecule type" value="Genomic_DNA"/>
</dbReference>
<organism evidence="9 10">
    <name type="scientific">Undibacterium arcticum</name>
    <dbReference type="NCBI Taxonomy" id="1762892"/>
    <lineage>
        <taxon>Bacteria</taxon>
        <taxon>Pseudomonadati</taxon>
        <taxon>Pseudomonadota</taxon>
        <taxon>Betaproteobacteria</taxon>
        <taxon>Burkholderiales</taxon>
        <taxon>Oxalobacteraceae</taxon>
        <taxon>Undibacterium</taxon>
    </lineage>
</organism>
<comment type="caution">
    <text evidence="9">The sequence shown here is derived from an EMBL/GenBank/DDBJ whole genome shotgun (WGS) entry which is preliminary data.</text>
</comment>
<accession>A0ABV7F2L2</accession>
<keyword evidence="2 8" id="KW-0645">Protease</keyword>
<reference evidence="10" key="1">
    <citation type="journal article" date="2019" name="Int. J. Syst. Evol. Microbiol.">
        <title>The Global Catalogue of Microorganisms (GCM) 10K type strain sequencing project: providing services to taxonomists for standard genome sequencing and annotation.</title>
        <authorList>
            <consortium name="The Broad Institute Genomics Platform"/>
            <consortium name="The Broad Institute Genome Sequencing Center for Infectious Disease"/>
            <person name="Wu L."/>
            <person name="Ma J."/>
        </authorList>
    </citation>
    <scope>NUCLEOTIDE SEQUENCE [LARGE SCALE GENOMIC DNA]</scope>
    <source>
        <strain evidence="10">KCTC 42986</strain>
    </source>
</reference>
<dbReference type="EC" id="3.4.-.-" evidence="8"/>
<evidence type="ECO:0000256" key="8">
    <source>
        <dbReference type="RuleBase" id="RU364100"/>
    </source>
</evidence>
<dbReference type="InterPro" id="IPR003738">
    <property type="entry name" value="SRAP"/>
</dbReference>
<dbReference type="InterPro" id="IPR036590">
    <property type="entry name" value="SRAP-like"/>
</dbReference>
<dbReference type="RefSeq" id="WP_390331489.1">
    <property type="nucleotide sequence ID" value="NZ_JBHRTP010000028.1"/>
</dbReference>
<evidence type="ECO:0000256" key="5">
    <source>
        <dbReference type="ARBA" id="ARBA00023124"/>
    </source>
</evidence>
<dbReference type="Gene3D" id="3.90.1680.10">
    <property type="entry name" value="SOS response associated peptidase-like"/>
    <property type="match status" value="1"/>
</dbReference>
<keyword evidence="10" id="KW-1185">Reference proteome</keyword>
<evidence type="ECO:0000256" key="7">
    <source>
        <dbReference type="ARBA" id="ARBA00023239"/>
    </source>
</evidence>
<gene>
    <name evidence="9" type="ORF">ACFOFO_10280</name>
</gene>
<evidence type="ECO:0000313" key="9">
    <source>
        <dbReference type="EMBL" id="MFC3108343.1"/>
    </source>
</evidence>
<name>A0ABV7F2L2_9BURK</name>
<evidence type="ECO:0000313" key="10">
    <source>
        <dbReference type="Proteomes" id="UP001595530"/>
    </source>
</evidence>
<dbReference type="GO" id="GO:0016787">
    <property type="term" value="F:hydrolase activity"/>
    <property type="evidence" value="ECO:0007669"/>
    <property type="project" value="UniProtKB-KW"/>
</dbReference>
<evidence type="ECO:0000256" key="2">
    <source>
        <dbReference type="ARBA" id="ARBA00022670"/>
    </source>
</evidence>
<dbReference type="PANTHER" id="PTHR13604">
    <property type="entry name" value="DC12-RELATED"/>
    <property type="match status" value="1"/>
</dbReference>
<comment type="similarity">
    <text evidence="1 8">Belongs to the SOS response-associated peptidase family.</text>
</comment>
<dbReference type="SUPFAM" id="SSF143081">
    <property type="entry name" value="BB1717-like"/>
    <property type="match status" value="1"/>
</dbReference>
<proteinExistence type="inferred from homology"/>
<sequence>MCADYTPIGEEDLDAFLNAGLDVGGCDLFPEAFPGFMAPIIRQAHDGPRHIEFALACYGMVPHWADIKLARHTYNARTETVASKPSFRNAWKHKHFCIVPAANFFEPCYETGKAVRWRIEQAQGRPLGIGGIWEWKADGPDGLPLLSFSMLTINADKHPLMKRFHKPREEKRMPVILEPQQYHDWLEGALQNDAAAFAPYPADQLVAVADPLPPRSTKNLQFAA</sequence>
<keyword evidence="3" id="KW-0227">DNA damage</keyword>
<evidence type="ECO:0000256" key="6">
    <source>
        <dbReference type="ARBA" id="ARBA00023125"/>
    </source>
</evidence>
<protein>
    <recommendedName>
        <fullName evidence="8">Abasic site processing protein</fullName>
        <ecNumber evidence="8">3.4.-.-</ecNumber>
    </recommendedName>
</protein>
<keyword evidence="4 8" id="KW-0378">Hydrolase</keyword>
<evidence type="ECO:0000256" key="3">
    <source>
        <dbReference type="ARBA" id="ARBA00022763"/>
    </source>
</evidence>